<dbReference type="Gene3D" id="3.40.50.720">
    <property type="entry name" value="NAD(P)-binding Rossmann-like Domain"/>
    <property type="match status" value="1"/>
</dbReference>
<dbReference type="SUPFAM" id="SSF52210">
    <property type="entry name" value="Succinyl-CoA synthetase domains"/>
    <property type="match status" value="2"/>
</dbReference>
<evidence type="ECO:0000313" key="3">
    <source>
        <dbReference type="Proteomes" id="UP000955338"/>
    </source>
</evidence>
<dbReference type="GO" id="GO:0005829">
    <property type="term" value="C:cytosol"/>
    <property type="evidence" value="ECO:0007669"/>
    <property type="project" value="TreeGrafter"/>
</dbReference>
<gene>
    <name evidence="2" type="ORF">CEP48_04290</name>
</gene>
<name>A0A8E3MG81_9PAST</name>
<dbReference type="AlphaFoldDB" id="A0A8E3MG81"/>
<dbReference type="PANTHER" id="PTHR11117">
    <property type="entry name" value="SUCCINYL-COA LIGASE SUBUNIT ALPHA"/>
    <property type="match status" value="1"/>
</dbReference>
<reference evidence="2" key="1">
    <citation type="submission" date="2017-06" db="EMBL/GenBank/DDBJ databases">
        <title>Genome sequencing of pathogenic and non-pathogenic strains within Bisgaard taxon 40.</title>
        <authorList>
            <person name="Ladner J.T."/>
            <person name="Lovett S.P."/>
            <person name="Koroleva G."/>
            <person name="Lorch J.M."/>
        </authorList>
    </citation>
    <scope>NUCLEOTIDE SEQUENCE</scope>
    <source>
        <strain evidence="2">27576-1-I1</strain>
    </source>
</reference>
<organism evidence="2 3">
    <name type="scientific">Mergibacter septicus</name>
    <dbReference type="NCBI Taxonomy" id="221402"/>
    <lineage>
        <taxon>Bacteria</taxon>
        <taxon>Pseudomonadati</taxon>
        <taxon>Pseudomonadota</taxon>
        <taxon>Gammaproteobacteria</taxon>
        <taxon>Pasteurellales</taxon>
        <taxon>Pasteurellaceae</taxon>
        <taxon>Mergibacter</taxon>
    </lineage>
</organism>
<dbReference type="GO" id="GO:0004776">
    <property type="term" value="F:succinate-CoA ligase (GDP-forming) activity"/>
    <property type="evidence" value="ECO:0007669"/>
    <property type="project" value="TreeGrafter"/>
</dbReference>
<dbReference type="GO" id="GO:0004775">
    <property type="term" value="F:succinate-CoA ligase (ADP-forming) activity"/>
    <property type="evidence" value="ECO:0007669"/>
    <property type="project" value="TreeGrafter"/>
</dbReference>
<dbReference type="Gene3D" id="3.40.50.261">
    <property type="entry name" value="Succinyl-CoA synthetase domains"/>
    <property type="match status" value="2"/>
</dbReference>
<dbReference type="RefSeq" id="WP_261920785.1">
    <property type="nucleotide sequence ID" value="NZ_CP022011.1"/>
</dbReference>
<protein>
    <submittedName>
        <fullName evidence="2">FdrA family protein</fullName>
    </submittedName>
</protein>
<dbReference type="InterPro" id="IPR016102">
    <property type="entry name" value="Succinyl-CoA_synth-like"/>
</dbReference>
<dbReference type="GO" id="GO:0006099">
    <property type="term" value="P:tricarboxylic acid cycle"/>
    <property type="evidence" value="ECO:0007669"/>
    <property type="project" value="TreeGrafter"/>
</dbReference>
<feature type="domain" description="ATP-citrate synthase/succinyl-CoA ligase C-terminal" evidence="1">
    <location>
        <begin position="343"/>
        <end position="500"/>
    </location>
</feature>
<keyword evidence="3" id="KW-1185">Reference proteome</keyword>
<dbReference type="NCBIfam" id="NF004760">
    <property type="entry name" value="PRK06091.1"/>
    <property type="match status" value="1"/>
</dbReference>
<dbReference type="EMBL" id="CP022011">
    <property type="protein sequence ID" value="QDJ14692.1"/>
    <property type="molecule type" value="Genomic_DNA"/>
</dbReference>
<accession>A0A8E3MG81</accession>
<evidence type="ECO:0000313" key="2">
    <source>
        <dbReference type="EMBL" id="QDJ14692.1"/>
    </source>
</evidence>
<sequence>MLKNIVIKNRYYDSATLMLLTNKVKESLGLNPEDIAIMMATEMNKRIIAESALLDQIGENANPGDVLIAIRTELEQEKILELIEKTLSQKNNKKLEKNKAVTSIQEALALYDNDINFAVISLPGLYAAREAKKLLNAGKHILLFSDNVSIEDEINLKNLAIEKDLLMMGPDCGTAIINGVGLGFANKVNKGNIGIVAASGTGLQEVATIISNHGGGISNAFGTGGRDIQDIVGGKMMLYCLDLLIKDKNTDIIVIVSKPPQAEVLNKIKEKLREVNKIVIACFLGADPEIFKDSNIIFSPSLAGAAKKALEANGIMIKNDFNIEKISEELNRNNRQFKYIRGIYCGGTLAYETLLMLKSNGYTVYSNLSKDKDKKLTSKQNSREHTVIDMGDDEFTLGKPHPMIDPIQRSERFLQEALDSNVSILLADVELGYGSNDSAAEILCKDIEAIYQQRSDIVIIVIICGSKDDYQNYDEKKQLFEKAGAIVAPSNSEAVELAMTILKG</sequence>
<dbReference type="GO" id="GO:0009361">
    <property type="term" value="C:succinate-CoA ligase complex (ADP-forming)"/>
    <property type="evidence" value="ECO:0007669"/>
    <property type="project" value="TreeGrafter"/>
</dbReference>
<evidence type="ECO:0000259" key="1">
    <source>
        <dbReference type="Pfam" id="PF00549"/>
    </source>
</evidence>
<proteinExistence type="predicted"/>
<dbReference type="Proteomes" id="UP000955338">
    <property type="component" value="Chromosome"/>
</dbReference>
<dbReference type="Pfam" id="PF00549">
    <property type="entry name" value="Ligase_CoA"/>
    <property type="match status" value="1"/>
</dbReference>
<dbReference type="InterPro" id="IPR005811">
    <property type="entry name" value="SUCC_ACL_C"/>
</dbReference>
<dbReference type="PANTHER" id="PTHR11117:SF24">
    <property type="entry name" value="PROTEIN FDRA"/>
    <property type="match status" value="1"/>
</dbReference>